<reference evidence="5 6" key="1">
    <citation type="submission" date="2018-09" db="EMBL/GenBank/DDBJ databases">
        <title>Streptomyces sp. nov. DS1-2, an endophytic actinomycete isolated from roots of Dendrobium scabrilingue.</title>
        <authorList>
            <person name="Kuncharoen N."/>
            <person name="Kudo T."/>
            <person name="Ohkuma M."/>
            <person name="Yuki M."/>
            <person name="Tanasupawat S."/>
        </authorList>
    </citation>
    <scope>NUCLEOTIDE SEQUENCE [LARGE SCALE GENOMIC DNA]</scope>
    <source>
        <strain evidence="3 6">AZ1-7</strain>
        <strain evidence="4 5">DS1-2</strain>
    </source>
</reference>
<feature type="domain" description="DUF4333" evidence="2">
    <location>
        <begin position="22"/>
        <end position="92"/>
    </location>
</feature>
<comment type="caution">
    <text evidence="3">The sequence shown here is derived from an EMBL/GenBank/DDBJ whole genome shotgun (WGS) entry which is preliminary data.</text>
</comment>
<keyword evidence="1" id="KW-0732">Signal</keyword>
<dbReference type="Pfam" id="PF14230">
    <property type="entry name" value="DUF4333"/>
    <property type="match status" value="1"/>
</dbReference>
<organism evidence="3 6">
    <name type="scientific">Streptomyces radicis</name>
    <dbReference type="NCBI Taxonomy" id="1750517"/>
    <lineage>
        <taxon>Bacteria</taxon>
        <taxon>Bacillati</taxon>
        <taxon>Actinomycetota</taxon>
        <taxon>Actinomycetes</taxon>
        <taxon>Kitasatosporales</taxon>
        <taxon>Streptomycetaceae</taxon>
        <taxon>Streptomyces</taxon>
    </lineage>
</organism>
<gene>
    <name evidence="4" type="ORF">D7318_30395</name>
    <name evidence="3" type="ORF">D7319_30695</name>
</gene>
<dbReference type="Proteomes" id="UP000275024">
    <property type="component" value="Unassembled WGS sequence"/>
</dbReference>
<feature type="chain" id="PRO_5038829868" evidence="1">
    <location>
        <begin position="29"/>
        <end position="107"/>
    </location>
</feature>
<dbReference type="PROSITE" id="PS51257">
    <property type="entry name" value="PROKAR_LIPOPROTEIN"/>
    <property type="match status" value="1"/>
</dbReference>
<dbReference type="Proteomes" id="UP000268652">
    <property type="component" value="Unassembled WGS sequence"/>
</dbReference>
<dbReference type="EMBL" id="RBDX01000044">
    <property type="protein sequence ID" value="RKN03770.1"/>
    <property type="molecule type" value="Genomic_DNA"/>
</dbReference>
<name>A0A3A9VSP3_9ACTN</name>
<keyword evidence="5" id="KW-1185">Reference proteome</keyword>
<feature type="signal peptide" evidence="1">
    <location>
        <begin position="1"/>
        <end position="28"/>
    </location>
</feature>
<proteinExistence type="predicted"/>
<dbReference type="RefSeq" id="WP_120700472.1">
    <property type="nucleotide sequence ID" value="NZ_RBDX01000044.1"/>
</dbReference>
<protein>
    <submittedName>
        <fullName evidence="3">DUF4333 domain-containing protein</fullName>
    </submittedName>
</protein>
<evidence type="ECO:0000313" key="4">
    <source>
        <dbReference type="EMBL" id="RKN13859.1"/>
    </source>
</evidence>
<evidence type="ECO:0000313" key="3">
    <source>
        <dbReference type="EMBL" id="RKN03770.1"/>
    </source>
</evidence>
<evidence type="ECO:0000259" key="2">
    <source>
        <dbReference type="Pfam" id="PF14230"/>
    </source>
</evidence>
<dbReference type="InterPro" id="IPR025637">
    <property type="entry name" value="DUF4333"/>
</dbReference>
<dbReference type="OrthoDB" id="3568721at2"/>
<dbReference type="AlphaFoldDB" id="A0A3A9VSP3"/>
<sequence>MRQVRRNRAVTGTALGVLSLLLATGCSSEDPAVDRDEVGEQSSEVLEEQYGGNIDVACDEDLPAEVGATIRCEVTGTGATYGATVTVTSVDGNDARWDIEVDDEPME</sequence>
<accession>A0A3A9VSP3</accession>
<evidence type="ECO:0000256" key="1">
    <source>
        <dbReference type="SAM" id="SignalP"/>
    </source>
</evidence>
<evidence type="ECO:0000313" key="5">
    <source>
        <dbReference type="Proteomes" id="UP000268652"/>
    </source>
</evidence>
<evidence type="ECO:0000313" key="6">
    <source>
        <dbReference type="Proteomes" id="UP000275024"/>
    </source>
</evidence>
<dbReference type="EMBL" id="RBDY01000043">
    <property type="protein sequence ID" value="RKN13859.1"/>
    <property type="molecule type" value="Genomic_DNA"/>
</dbReference>